<dbReference type="AlphaFoldDB" id="A0AA88CQ69"/>
<gene>
    <name evidence="1" type="ORF">TIFTF001_000980</name>
</gene>
<dbReference type="Proteomes" id="UP001187192">
    <property type="component" value="Unassembled WGS sequence"/>
</dbReference>
<name>A0AA88CQ69_FICCA</name>
<reference evidence="1" key="1">
    <citation type="submission" date="2023-07" db="EMBL/GenBank/DDBJ databases">
        <title>draft genome sequence of fig (Ficus carica).</title>
        <authorList>
            <person name="Takahashi T."/>
            <person name="Nishimura K."/>
        </authorList>
    </citation>
    <scope>NUCLEOTIDE SEQUENCE</scope>
</reference>
<evidence type="ECO:0000313" key="2">
    <source>
        <dbReference type="Proteomes" id="UP001187192"/>
    </source>
</evidence>
<keyword evidence="2" id="KW-1185">Reference proteome</keyword>
<organism evidence="1 2">
    <name type="scientific">Ficus carica</name>
    <name type="common">Common fig</name>
    <dbReference type="NCBI Taxonomy" id="3494"/>
    <lineage>
        <taxon>Eukaryota</taxon>
        <taxon>Viridiplantae</taxon>
        <taxon>Streptophyta</taxon>
        <taxon>Embryophyta</taxon>
        <taxon>Tracheophyta</taxon>
        <taxon>Spermatophyta</taxon>
        <taxon>Magnoliopsida</taxon>
        <taxon>eudicotyledons</taxon>
        <taxon>Gunneridae</taxon>
        <taxon>Pentapetalae</taxon>
        <taxon>rosids</taxon>
        <taxon>fabids</taxon>
        <taxon>Rosales</taxon>
        <taxon>Moraceae</taxon>
        <taxon>Ficeae</taxon>
        <taxon>Ficus</taxon>
    </lineage>
</organism>
<accession>A0AA88CQ69</accession>
<dbReference type="EMBL" id="BTGU01000001">
    <property type="protein sequence ID" value="GMN25571.1"/>
    <property type="molecule type" value="Genomic_DNA"/>
</dbReference>
<protein>
    <submittedName>
        <fullName evidence="1">Uncharacterized protein</fullName>
    </submittedName>
</protein>
<proteinExistence type="predicted"/>
<evidence type="ECO:0000313" key="1">
    <source>
        <dbReference type="EMBL" id="GMN25571.1"/>
    </source>
</evidence>
<comment type="caution">
    <text evidence="1">The sequence shown here is derived from an EMBL/GenBank/DDBJ whole genome shotgun (WGS) entry which is preliminary data.</text>
</comment>
<sequence>MTHKWGWRPIVLRAPSIGWPDGGLADGWGSGVVDGYGADLFARWVEEREWVFEKERADG</sequence>